<dbReference type="PANTHER" id="PTHR12974">
    <property type="entry name" value="PRION-LIKE- Q/N-RICH -DOMAIN-BEARING PROTEIN PROTEIN 44"/>
    <property type="match status" value="1"/>
</dbReference>
<gene>
    <name evidence="6" type="ORF">CAEBREN_13451</name>
</gene>
<dbReference type="GO" id="GO:1990817">
    <property type="term" value="F:poly(A) RNA polymerase activity"/>
    <property type="evidence" value="ECO:0007669"/>
    <property type="project" value="UniProtKB-EC"/>
</dbReference>
<comment type="catalytic activity">
    <reaction evidence="4">
        <text>RNA(n) + ATP = RNA(n)-3'-adenine ribonucleotide + diphosphate</text>
        <dbReference type="Rhea" id="RHEA:11332"/>
        <dbReference type="Rhea" id="RHEA-COMP:14527"/>
        <dbReference type="Rhea" id="RHEA-COMP:17347"/>
        <dbReference type="ChEBI" id="CHEBI:30616"/>
        <dbReference type="ChEBI" id="CHEBI:33019"/>
        <dbReference type="ChEBI" id="CHEBI:140395"/>
        <dbReference type="ChEBI" id="CHEBI:173115"/>
        <dbReference type="EC" id="2.7.7.19"/>
    </reaction>
    <physiologicalReaction direction="left-to-right" evidence="4">
        <dbReference type="Rhea" id="RHEA:11333"/>
    </physiologicalReaction>
</comment>
<proteinExistence type="inferred from homology"/>
<dbReference type="HOGENOM" id="CLU_1200733_0_0_1"/>
<dbReference type="InterPro" id="IPR012937">
    <property type="entry name" value="TET5"/>
</dbReference>
<keyword evidence="7" id="KW-1185">Reference proteome</keyword>
<dbReference type="PANTHER" id="PTHR12974:SF36">
    <property type="entry name" value="POLYNUCLEOTIDE ADENYLYLTRANSFERASE"/>
    <property type="match status" value="1"/>
</dbReference>
<sequence length="231" mass="26194">MGSERRSREPLRSAAAKERSFNGVSGLYLVGGAASHVAVKEYKYADLDVLLSIASDPSLTEDWEKKIFGLIRQAIYEVLRKSALIDKRVLVLNPNTESNEAWSLSSIYNKDGRNLELKSVMRMARKYQFATDSLTIDLVPLMDQIEGEVVMYSTSMKSQGSAWNMMRGRAILDSFLKNHFSPTDLNGKRGCLRMLALFLQLMEKDVKRKRDGKTGKDAVWTGPRRDWTHPK</sequence>
<evidence type="ECO:0000256" key="4">
    <source>
        <dbReference type="ARBA" id="ARBA00047933"/>
    </source>
</evidence>
<dbReference type="EC" id="2.7.7.19" evidence="2"/>
<reference evidence="7" key="1">
    <citation type="submission" date="2011-07" db="EMBL/GenBank/DDBJ databases">
        <authorList>
            <consortium name="Caenorhabditis brenneri Sequencing and Analysis Consortium"/>
            <person name="Wilson R.K."/>
        </authorList>
    </citation>
    <scope>NUCLEOTIDE SEQUENCE [LARGE SCALE GENOMIC DNA]</scope>
    <source>
        <strain evidence="7">PB2801</strain>
    </source>
</reference>
<dbReference type="eggNOG" id="KOG3852">
    <property type="taxonomic scope" value="Eukaryota"/>
</dbReference>
<organism evidence="7">
    <name type="scientific">Caenorhabditis brenneri</name>
    <name type="common">Nematode worm</name>
    <dbReference type="NCBI Taxonomy" id="135651"/>
    <lineage>
        <taxon>Eukaryota</taxon>
        <taxon>Metazoa</taxon>
        <taxon>Ecdysozoa</taxon>
        <taxon>Nematoda</taxon>
        <taxon>Chromadorea</taxon>
        <taxon>Rhabditida</taxon>
        <taxon>Rhabditina</taxon>
        <taxon>Rhabditomorpha</taxon>
        <taxon>Rhabditoidea</taxon>
        <taxon>Rhabditidae</taxon>
        <taxon>Peloderinae</taxon>
        <taxon>Caenorhabditis</taxon>
    </lineage>
</organism>
<dbReference type="EMBL" id="GL379936">
    <property type="protein sequence ID" value="EGT36673.1"/>
    <property type="molecule type" value="Genomic_DNA"/>
</dbReference>
<dbReference type="Proteomes" id="UP000008068">
    <property type="component" value="Unassembled WGS sequence"/>
</dbReference>
<dbReference type="Pfam" id="PF07984">
    <property type="entry name" value="NTP_transf_7"/>
    <property type="match status" value="1"/>
</dbReference>
<dbReference type="SMART" id="SM01153">
    <property type="entry name" value="DUF1693"/>
    <property type="match status" value="1"/>
</dbReference>
<evidence type="ECO:0000313" key="6">
    <source>
        <dbReference type="EMBL" id="EGT36673.1"/>
    </source>
</evidence>
<dbReference type="InParanoid" id="G0NS80"/>
<dbReference type="AlphaFoldDB" id="G0NS80"/>
<keyword evidence="3" id="KW-0808">Transferase</keyword>
<feature type="region of interest" description="Disordered" evidence="5">
    <location>
        <begin position="209"/>
        <end position="231"/>
    </location>
</feature>
<evidence type="ECO:0000313" key="7">
    <source>
        <dbReference type="Proteomes" id="UP000008068"/>
    </source>
</evidence>
<comment type="similarity">
    <text evidence="1">Belongs to the TENT family.</text>
</comment>
<evidence type="ECO:0000256" key="2">
    <source>
        <dbReference type="ARBA" id="ARBA00012388"/>
    </source>
</evidence>
<protein>
    <recommendedName>
        <fullName evidence="2">polynucleotide adenylyltransferase</fullName>
        <ecNumber evidence="2">2.7.7.19</ecNumber>
    </recommendedName>
</protein>
<evidence type="ECO:0000256" key="5">
    <source>
        <dbReference type="SAM" id="MobiDB-lite"/>
    </source>
</evidence>
<accession>G0NS80</accession>
<dbReference type="GO" id="GO:0048255">
    <property type="term" value="P:mRNA stabilization"/>
    <property type="evidence" value="ECO:0007669"/>
    <property type="project" value="TreeGrafter"/>
</dbReference>
<evidence type="ECO:0000256" key="3">
    <source>
        <dbReference type="ARBA" id="ARBA00022679"/>
    </source>
</evidence>
<dbReference type="GO" id="GO:0003723">
    <property type="term" value="F:RNA binding"/>
    <property type="evidence" value="ECO:0007669"/>
    <property type="project" value="TreeGrafter"/>
</dbReference>
<name>G0NS80_CAEBE</name>
<evidence type="ECO:0000256" key="1">
    <source>
        <dbReference type="ARBA" id="ARBA00007631"/>
    </source>
</evidence>
<dbReference type="STRING" id="135651.G0NS80"/>